<reference evidence="1 2" key="1">
    <citation type="submission" date="2016-10" db="EMBL/GenBank/DDBJ databases">
        <title>Description of Gloeomargarita lithophora gen. nov., sp. nov., a thylakoid-bearing basal-branching cyanobacterium with intracellular carbonates, and proposal for Gloeomargaritales ord. nov.</title>
        <authorList>
            <person name="Moreira D."/>
            <person name="Tavera R."/>
            <person name="Benzerara K."/>
            <person name="Skouri-Panet F."/>
            <person name="Couradeau E."/>
            <person name="Gerard E."/>
            <person name="Loussert C."/>
            <person name="Novelo E."/>
            <person name="Zivanovic Y."/>
            <person name="Lopez-Garcia P."/>
        </authorList>
    </citation>
    <scope>NUCLEOTIDE SEQUENCE [LARGE SCALE GENOMIC DNA]</scope>
    <source>
        <strain evidence="1 2">D10</strain>
    </source>
</reference>
<dbReference type="Proteomes" id="UP000180235">
    <property type="component" value="Chromosome"/>
</dbReference>
<dbReference type="AlphaFoldDB" id="A0A1J0ABW6"/>
<dbReference type="EMBL" id="CP017675">
    <property type="protein sequence ID" value="APB33407.1"/>
    <property type="molecule type" value="Genomic_DNA"/>
</dbReference>
<protein>
    <submittedName>
        <fullName evidence="1">Uncharacterized protein</fullName>
    </submittedName>
</protein>
<organism evidence="1 2">
    <name type="scientific">Gloeomargarita lithophora Alchichica-D10</name>
    <dbReference type="NCBI Taxonomy" id="1188229"/>
    <lineage>
        <taxon>Bacteria</taxon>
        <taxon>Bacillati</taxon>
        <taxon>Cyanobacteriota</taxon>
        <taxon>Cyanophyceae</taxon>
        <taxon>Gloeomargaritales</taxon>
        <taxon>Gloeomargaritaceae</taxon>
        <taxon>Gloeomargarita</taxon>
    </lineage>
</organism>
<evidence type="ECO:0000313" key="1">
    <source>
        <dbReference type="EMBL" id="APB33407.1"/>
    </source>
</evidence>
<dbReference type="OrthoDB" id="2871372at2"/>
<keyword evidence="2" id="KW-1185">Reference proteome</keyword>
<evidence type="ECO:0000313" key="2">
    <source>
        <dbReference type="Proteomes" id="UP000180235"/>
    </source>
</evidence>
<name>A0A1J0ABW6_9CYAN</name>
<sequence>MIPYLHEPAWERQPREPQRAYQSFCRYREMGAQRQLEPLSQDYPLEQLHKWLSRWQWVERAAAWDQYLAMLWQQHYHHQQQHQQDIWRQRQEQWRETEWEYVRALQRKVDAILSLPVTRQRTVRDGKTVIIEPMNWSLGDVAQLVQLISELGRKALAKPEPALHPLLTLLAQRMSPSAYGELVRALQEFSQEGLDS</sequence>
<gene>
    <name evidence="1" type="ORF">GlitD10_1087</name>
</gene>
<dbReference type="STRING" id="1188229.GlitD10_1087"/>
<dbReference type="RefSeq" id="WP_071453997.1">
    <property type="nucleotide sequence ID" value="NZ_CP017675.1"/>
</dbReference>
<proteinExistence type="predicted"/>
<accession>A0A1J0ABW6</accession>
<dbReference type="KEGG" id="glt:GlitD10_1087"/>